<accession>A0A2T4ZCL4</accession>
<dbReference type="InterPro" id="IPR036388">
    <property type="entry name" value="WH-like_DNA-bd_sf"/>
</dbReference>
<dbReference type="InterPro" id="IPR011991">
    <property type="entry name" value="ArsR-like_HTH"/>
</dbReference>
<organism evidence="2 3">
    <name type="scientific">Desmospora activa DSM 45169</name>
    <dbReference type="NCBI Taxonomy" id="1121389"/>
    <lineage>
        <taxon>Bacteria</taxon>
        <taxon>Bacillati</taxon>
        <taxon>Bacillota</taxon>
        <taxon>Bacilli</taxon>
        <taxon>Bacillales</taxon>
        <taxon>Thermoactinomycetaceae</taxon>
        <taxon>Desmospora</taxon>
    </lineage>
</organism>
<reference evidence="2 3" key="1">
    <citation type="submission" date="2018-04" db="EMBL/GenBank/DDBJ databases">
        <title>Genomic Encyclopedia of Archaeal and Bacterial Type Strains, Phase II (KMG-II): from individual species to whole genera.</title>
        <authorList>
            <person name="Goeker M."/>
        </authorList>
    </citation>
    <scope>NUCLEOTIDE SEQUENCE [LARGE SCALE GENOMIC DNA]</scope>
    <source>
        <strain evidence="2 3">DSM 45169</strain>
    </source>
</reference>
<dbReference type="RefSeq" id="WP_245891132.1">
    <property type="nucleotide sequence ID" value="NZ_PZZP01000001.1"/>
</dbReference>
<dbReference type="SUPFAM" id="SSF46785">
    <property type="entry name" value="Winged helix' DNA-binding domain"/>
    <property type="match status" value="1"/>
</dbReference>
<dbReference type="CDD" id="cd00090">
    <property type="entry name" value="HTH_ARSR"/>
    <property type="match status" value="1"/>
</dbReference>
<dbReference type="InterPro" id="IPR036390">
    <property type="entry name" value="WH_DNA-bd_sf"/>
</dbReference>
<proteinExistence type="predicted"/>
<evidence type="ECO:0000256" key="1">
    <source>
        <dbReference type="ARBA" id="ARBA00023125"/>
    </source>
</evidence>
<evidence type="ECO:0000313" key="2">
    <source>
        <dbReference type="EMBL" id="PTM59638.1"/>
    </source>
</evidence>
<evidence type="ECO:0000313" key="3">
    <source>
        <dbReference type="Proteomes" id="UP000241639"/>
    </source>
</evidence>
<sequence length="199" mass="22637">MPDILETYRIENVDQAAQLLHPLRGEILSRLMQPASAAEVARALGQPPQRINYHMKALEKVGLIRRAGTRQVKNLVEVLFQAVARTYILADTLGLGEAEQKRLQEQRSLTHLIQVSERIKADALRLLDQTEERQEIPSATLEAPLYLRDEAEREQFLQDYVELVQQLAAKYQHDDGNPYQLTLAVYPQPGKERDSDGEA</sequence>
<name>A0A2T4ZCL4_9BACL</name>
<dbReference type="Proteomes" id="UP000241639">
    <property type="component" value="Unassembled WGS sequence"/>
</dbReference>
<keyword evidence="1" id="KW-0238">DNA-binding</keyword>
<dbReference type="Pfam" id="PF12840">
    <property type="entry name" value="HTH_20"/>
    <property type="match status" value="1"/>
</dbReference>
<gene>
    <name evidence="2" type="ORF">C8J48_2267</name>
</gene>
<dbReference type="AlphaFoldDB" id="A0A2T4ZCL4"/>
<dbReference type="Gene3D" id="1.10.10.10">
    <property type="entry name" value="Winged helix-like DNA-binding domain superfamily/Winged helix DNA-binding domain"/>
    <property type="match status" value="1"/>
</dbReference>
<protein>
    <submittedName>
        <fullName evidence="2">Helix-turn-helix protein</fullName>
    </submittedName>
</protein>
<keyword evidence="3" id="KW-1185">Reference proteome</keyword>
<dbReference type="GO" id="GO:0003677">
    <property type="term" value="F:DNA binding"/>
    <property type="evidence" value="ECO:0007669"/>
    <property type="project" value="UniProtKB-KW"/>
</dbReference>
<comment type="caution">
    <text evidence="2">The sequence shown here is derived from an EMBL/GenBank/DDBJ whole genome shotgun (WGS) entry which is preliminary data.</text>
</comment>
<dbReference type="EMBL" id="PZZP01000001">
    <property type="protein sequence ID" value="PTM59638.1"/>
    <property type="molecule type" value="Genomic_DNA"/>
</dbReference>